<keyword evidence="5" id="KW-1000">Mitochondrion outer membrane</keyword>
<keyword evidence="6" id="KW-1133">Transmembrane helix</keyword>
<feature type="repeat" description="Solcar" evidence="9">
    <location>
        <begin position="412"/>
        <end position="504"/>
    </location>
</feature>
<keyword evidence="10" id="KW-0813">Transport</keyword>
<dbReference type="Proteomes" id="UP000291343">
    <property type="component" value="Unassembled WGS sequence"/>
</dbReference>
<reference evidence="11 12" key="1">
    <citation type="journal article" date="2017" name="Gigascience">
        <title>Genome sequence of the small brown planthopper, Laodelphax striatellus.</title>
        <authorList>
            <person name="Zhu J."/>
            <person name="Jiang F."/>
            <person name="Wang X."/>
            <person name="Yang P."/>
            <person name="Bao Y."/>
            <person name="Zhao W."/>
            <person name="Wang W."/>
            <person name="Lu H."/>
            <person name="Wang Q."/>
            <person name="Cui N."/>
            <person name="Li J."/>
            <person name="Chen X."/>
            <person name="Luo L."/>
            <person name="Yu J."/>
            <person name="Kang L."/>
            <person name="Cui F."/>
        </authorList>
    </citation>
    <scope>NUCLEOTIDE SEQUENCE [LARGE SCALE GENOMIC DNA]</scope>
    <source>
        <strain evidence="11">Lst14</strain>
    </source>
</reference>
<comment type="caution">
    <text evidence="11">The sequence shown here is derived from an EMBL/GenBank/DDBJ whole genome shotgun (WGS) entry which is preliminary data.</text>
</comment>
<dbReference type="STRING" id="195883.A0A482XQ62"/>
<dbReference type="SUPFAM" id="SSF103506">
    <property type="entry name" value="Mitochondrial carrier"/>
    <property type="match status" value="2"/>
</dbReference>
<keyword evidence="4" id="KW-0677">Repeat</keyword>
<evidence type="ECO:0000256" key="9">
    <source>
        <dbReference type="PROSITE-ProRule" id="PRU00282"/>
    </source>
</evidence>
<evidence type="ECO:0000256" key="3">
    <source>
        <dbReference type="ARBA" id="ARBA00022692"/>
    </source>
</evidence>
<evidence type="ECO:0000256" key="5">
    <source>
        <dbReference type="ARBA" id="ARBA00022787"/>
    </source>
</evidence>
<sequence>MTDIYDSYLAKFLPVCGPKILITTVMYPLEMTKVLIQLGHEPIAPVDGRSFFNKPVKKLPNAFKYVQHIGNKDGLIGCFRGLSPRLCSCLLTTIISNEIEEYFDKKNSGDSSSNAEEEEPSKEIELLNTLKKKLTINVVTITITQPLHVVTVRMIAQFVGRETKYNGIFSSLWTIFKEEGVLGFFSGFVPRLLGEVSFVVLYETMFYVAKKLIETEEGVPDSMAGLLLDFLIRNYLYPFHVLSACMSVNGCGLMAGQAPAMPHYSNWIDCYRHIKAENGLSRGSGLLMRETFIRDVVTYPFEYASFLVQIGYRPESTFVGNKSLLRRSIGFTSITNTVEHIYRTDGLLGCYNGMKPFLCSQFISKAIIRLCCDKFHPHEKCYKAKSVASSTLDLSNSDCKIDYEEECEVQWKPVCIRAAIDLIAQLTAITISHPFTIVSYRMMAQFVGREQKYTGIFSSLCTIYKDQGSSGFFVGLAPQLIRQMISFASVSALLFILEKCTRKHRTHTFHEFSYFISDMAIRNLTYPLHIVSVLTAANDHELRSVSPPLMPDFEGDWIKCWNYMSKTGQLKRVWFPVHRYSQKMPAKSILLSVDELD</sequence>
<dbReference type="InterPro" id="IPR018108">
    <property type="entry name" value="MCP_transmembrane"/>
</dbReference>
<evidence type="ECO:0000256" key="10">
    <source>
        <dbReference type="RuleBase" id="RU000488"/>
    </source>
</evidence>
<protein>
    <recommendedName>
        <fullName evidence="13">Mitochondrial carrier-like protein 2</fullName>
    </recommendedName>
</protein>
<dbReference type="InParanoid" id="A0A482XQ62"/>
<proteinExistence type="inferred from homology"/>
<evidence type="ECO:0000256" key="1">
    <source>
        <dbReference type="ARBA" id="ARBA00004374"/>
    </source>
</evidence>
<comment type="similarity">
    <text evidence="2 10">Belongs to the mitochondrial carrier (TC 2.A.29) family.</text>
</comment>
<evidence type="ECO:0008006" key="13">
    <source>
        <dbReference type="Google" id="ProtNLM"/>
    </source>
</evidence>
<gene>
    <name evidence="11" type="ORF">LSTR_LSTR002189</name>
</gene>
<evidence type="ECO:0000256" key="6">
    <source>
        <dbReference type="ARBA" id="ARBA00022989"/>
    </source>
</evidence>
<keyword evidence="7" id="KW-0496">Mitochondrion</keyword>
<organism evidence="11 12">
    <name type="scientific">Laodelphax striatellus</name>
    <name type="common">Small brown planthopper</name>
    <name type="synonym">Delphax striatella</name>
    <dbReference type="NCBI Taxonomy" id="195883"/>
    <lineage>
        <taxon>Eukaryota</taxon>
        <taxon>Metazoa</taxon>
        <taxon>Ecdysozoa</taxon>
        <taxon>Arthropoda</taxon>
        <taxon>Hexapoda</taxon>
        <taxon>Insecta</taxon>
        <taxon>Pterygota</taxon>
        <taxon>Neoptera</taxon>
        <taxon>Paraneoptera</taxon>
        <taxon>Hemiptera</taxon>
        <taxon>Auchenorrhyncha</taxon>
        <taxon>Fulgoroidea</taxon>
        <taxon>Delphacidae</taxon>
        <taxon>Criomorphinae</taxon>
        <taxon>Laodelphax</taxon>
    </lineage>
</organism>
<dbReference type="Gene3D" id="1.50.40.10">
    <property type="entry name" value="Mitochondrial carrier domain"/>
    <property type="match status" value="2"/>
</dbReference>
<keyword evidence="12" id="KW-1185">Reference proteome</keyword>
<dbReference type="OrthoDB" id="10253709at2759"/>
<comment type="subcellular location">
    <subcellularLocation>
        <location evidence="1">Mitochondrion outer membrane</location>
        <topology evidence="1">Multi-pass membrane protein</topology>
    </subcellularLocation>
</comment>
<keyword evidence="8 9" id="KW-0472">Membrane</keyword>
<keyword evidence="3 9" id="KW-0812">Transmembrane</keyword>
<evidence type="ECO:0000256" key="4">
    <source>
        <dbReference type="ARBA" id="ARBA00022737"/>
    </source>
</evidence>
<evidence type="ECO:0000313" key="11">
    <source>
        <dbReference type="EMBL" id="RZF48123.1"/>
    </source>
</evidence>
<accession>A0A482XQ62</accession>
<evidence type="ECO:0000256" key="7">
    <source>
        <dbReference type="ARBA" id="ARBA00023128"/>
    </source>
</evidence>
<dbReference type="PROSITE" id="PS50920">
    <property type="entry name" value="SOLCAR"/>
    <property type="match status" value="4"/>
</dbReference>
<feature type="repeat" description="Solcar" evidence="9">
    <location>
        <begin position="6"/>
        <end position="106"/>
    </location>
</feature>
<dbReference type="EMBL" id="QKKF02002849">
    <property type="protein sequence ID" value="RZF48123.1"/>
    <property type="molecule type" value="Genomic_DNA"/>
</dbReference>
<dbReference type="AlphaFoldDB" id="A0A482XQ62"/>
<dbReference type="Pfam" id="PF00153">
    <property type="entry name" value="Mito_carr"/>
    <property type="match status" value="2"/>
</dbReference>
<name>A0A482XQ62_LAOST</name>
<evidence type="ECO:0000313" key="12">
    <source>
        <dbReference type="Proteomes" id="UP000291343"/>
    </source>
</evidence>
<dbReference type="InterPro" id="IPR023395">
    <property type="entry name" value="MCP_dom_sf"/>
</dbReference>
<dbReference type="GO" id="GO:0005741">
    <property type="term" value="C:mitochondrial outer membrane"/>
    <property type="evidence" value="ECO:0007669"/>
    <property type="project" value="UniProtKB-SubCell"/>
</dbReference>
<feature type="repeat" description="Solcar" evidence="9">
    <location>
        <begin position="124"/>
        <end position="212"/>
    </location>
</feature>
<dbReference type="PANTHER" id="PTHR10780">
    <property type="entry name" value="MITOCHONDRIAL CARRIER HOMOLOG"/>
    <property type="match status" value="1"/>
</dbReference>
<feature type="repeat" description="Solcar" evidence="9">
    <location>
        <begin position="277"/>
        <end position="378"/>
    </location>
</feature>
<evidence type="ECO:0000256" key="8">
    <source>
        <dbReference type="ARBA" id="ARBA00023136"/>
    </source>
</evidence>
<dbReference type="PANTHER" id="PTHR10780:SF18">
    <property type="entry name" value="LD43650P"/>
    <property type="match status" value="1"/>
</dbReference>
<evidence type="ECO:0000256" key="2">
    <source>
        <dbReference type="ARBA" id="ARBA00006375"/>
    </source>
</evidence>